<dbReference type="AlphaFoldDB" id="A0AAP0BQ00"/>
<feature type="region of interest" description="Disordered" evidence="1">
    <location>
        <begin position="58"/>
        <end position="90"/>
    </location>
</feature>
<keyword evidence="4" id="KW-1185">Reference proteome</keyword>
<evidence type="ECO:0000256" key="2">
    <source>
        <dbReference type="SAM" id="Phobius"/>
    </source>
</evidence>
<accession>A0AAP0BQ00</accession>
<dbReference type="EMBL" id="JBBWWQ010000005">
    <property type="protein sequence ID" value="KAK8947084.1"/>
    <property type="molecule type" value="Genomic_DNA"/>
</dbReference>
<keyword evidence="2" id="KW-1133">Transmembrane helix</keyword>
<name>A0AAP0BQ00_9ASPA</name>
<reference evidence="3 4" key="1">
    <citation type="journal article" date="2022" name="Nat. Plants">
        <title>Genomes of leafy and leafless Platanthera orchids illuminate the evolution of mycoheterotrophy.</title>
        <authorList>
            <person name="Li M.H."/>
            <person name="Liu K.W."/>
            <person name="Li Z."/>
            <person name="Lu H.C."/>
            <person name="Ye Q.L."/>
            <person name="Zhang D."/>
            <person name="Wang J.Y."/>
            <person name="Li Y.F."/>
            <person name="Zhong Z.M."/>
            <person name="Liu X."/>
            <person name="Yu X."/>
            <person name="Liu D.K."/>
            <person name="Tu X.D."/>
            <person name="Liu B."/>
            <person name="Hao Y."/>
            <person name="Liao X.Y."/>
            <person name="Jiang Y.T."/>
            <person name="Sun W.H."/>
            <person name="Chen J."/>
            <person name="Chen Y.Q."/>
            <person name="Ai Y."/>
            <person name="Zhai J.W."/>
            <person name="Wu S.S."/>
            <person name="Zhou Z."/>
            <person name="Hsiao Y.Y."/>
            <person name="Wu W.L."/>
            <person name="Chen Y.Y."/>
            <person name="Lin Y.F."/>
            <person name="Hsu J.L."/>
            <person name="Li C.Y."/>
            <person name="Wang Z.W."/>
            <person name="Zhao X."/>
            <person name="Zhong W.Y."/>
            <person name="Ma X.K."/>
            <person name="Ma L."/>
            <person name="Huang J."/>
            <person name="Chen G.Z."/>
            <person name="Huang M.Z."/>
            <person name="Huang L."/>
            <person name="Peng D.H."/>
            <person name="Luo Y.B."/>
            <person name="Zou S.Q."/>
            <person name="Chen S.P."/>
            <person name="Lan S."/>
            <person name="Tsai W.C."/>
            <person name="Van de Peer Y."/>
            <person name="Liu Z.J."/>
        </authorList>
    </citation>
    <scope>NUCLEOTIDE SEQUENCE [LARGE SCALE GENOMIC DNA]</scope>
    <source>
        <strain evidence="3">Lor287</strain>
    </source>
</reference>
<feature type="compositionally biased region" description="Polar residues" evidence="1">
    <location>
        <begin position="58"/>
        <end position="73"/>
    </location>
</feature>
<organism evidence="3 4">
    <name type="scientific">Platanthera zijinensis</name>
    <dbReference type="NCBI Taxonomy" id="2320716"/>
    <lineage>
        <taxon>Eukaryota</taxon>
        <taxon>Viridiplantae</taxon>
        <taxon>Streptophyta</taxon>
        <taxon>Embryophyta</taxon>
        <taxon>Tracheophyta</taxon>
        <taxon>Spermatophyta</taxon>
        <taxon>Magnoliopsida</taxon>
        <taxon>Liliopsida</taxon>
        <taxon>Asparagales</taxon>
        <taxon>Orchidaceae</taxon>
        <taxon>Orchidoideae</taxon>
        <taxon>Orchideae</taxon>
        <taxon>Orchidinae</taxon>
        <taxon>Platanthera</taxon>
    </lineage>
</organism>
<proteinExistence type="predicted"/>
<evidence type="ECO:0000313" key="4">
    <source>
        <dbReference type="Proteomes" id="UP001418222"/>
    </source>
</evidence>
<evidence type="ECO:0000313" key="3">
    <source>
        <dbReference type="EMBL" id="KAK8947084.1"/>
    </source>
</evidence>
<evidence type="ECO:0000256" key="1">
    <source>
        <dbReference type="SAM" id="MobiDB-lite"/>
    </source>
</evidence>
<sequence>MIVMFMWIPLGITLSVYYTIISMFFPTCFSVAICALTGLVNRIVTTPTAQIRPFDSVQTHLTRPSKKPTTSSRHLYICKPSTSRSRSTSR</sequence>
<dbReference type="Proteomes" id="UP001418222">
    <property type="component" value="Unassembled WGS sequence"/>
</dbReference>
<protein>
    <submittedName>
        <fullName evidence="3">Uncharacterized protein</fullName>
    </submittedName>
</protein>
<comment type="caution">
    <text evidence="3">The sequence shown here is derived from an EMBL/GenBank/DDBJ whole genome shotgun (WGS) entry which is preliminary data.</text>
</comment>
<keyword evidence="2" id="KW-0812">Transmembrane</keyword>
<gene>
    <name evidence="3" type="ORF">KSP39_PZI007430</name>
</gene>
<keyword evidence="2" id="KW-0472">Membrane</keyword>
<feature type="transmembrane region" description="Helical" evidence="2">
    <location>
        <begin position="16"/>
        <end position="40"/>
    </location>
</feature>
<feature type="compositionally biased region" description="Low complexity" evidence="1">
    <location>
        <begin position="81"/>
        <end position="90"/>
    </location>
</feature>